<proteinExistence type="predicted"/>
<dbReference type="Proteomes" id="UP000317763">
    <property type="component" value="Unassembled WGS sequence"/>
</dbReference>
<accession>A0A554X2K4</accession>
<evidence type="ECO:0000313" key="3">
    <source>
        <dbReference type="Proteomes" id="UP000317763"/>
    </source>
</evidence>
<keyword evidence="1" id="KW-0812">Transmembrane</keyword>
<sequence length="42" mass="4527">MSEVDVSTPEQRRQNVRLGWILASVALAFALGFVAKIVLLGA</sequence>
<dbReference type="NCBIfam" id="NF038351">
    <property type="entry name" value="cyt_ox_assem_30"/>
    <property type="match status" value="1"/>
</dbReference>
<dbReference type="EMBL" id="VJOM01000027">
    <property type="protein sequence ID" value="TSE29996.1"/>
    <property type="molecule type" value="Genomic_DNA"/>
</dbReference>
<protein>
    <submittedName>
        <fullName evidence="2">Uncharacterized protein</fullName>
    </submittedName>
</protein>
<organism evidence="2 3">
    <name type="scientific">Tepidimonas taiwanensis</name>
    <dbReference type="NCBI Taxonomy" id="307486"/>
    <lineage>
        <taxon>Bacteria</taxon>
        <taxon>Pseudomonadati</taxon>
        <taxon>Pseudomonadota</taxon>
        <taxon>Betaproteobacteria</taxon>
        <taxon>Burkholderiales</taxon>
        <taxon>Tepidimonas</taxon>
    </lineage>
</organism>
<dbReference type="STRING" id="307486.GCA_000807215_00247"/>
<comment type="caution">
    <text evidence="2">The sequence shown here is derived from an EMBL/GenBank/DDBJ whole genome shotgun (WGS) entry which is preliminary data.</text>
</comment>
<name>A0A554X2K4_9BURK</name>
<evidence type="ECO:0000313" key="2">
    <source>
        <dbReference type="EMBL" id="TSE29996.1"/>
    </source>
</evidence>
<keyword evidence="3" id="KW-1185">Reference proteome</keyword>
<gene>
    <name evidence="2" type="ORF">Ttaiw_02087</name>
</gene>
<keyword evidence="1" id="KW-1133">Transmembrane helix</keyword>
<keyword evidence="1" id="KW-0472">Membrane</keyword>
<feature type="transmembrane region" description="Helical" evidence="1">
    <location>
        <begin position="20"/>
        <end position="39"/>
    </location>
</feature>
<dbReference type="AlphaFoldDB" id="A0A554X2K4"/>
<reference evidence="2 3" key="1">
    <citation type="submission" date="2019-07" db="EMBL/GenBank/DDBJ databases">
        <title>Tepidimonas taiwanensis I1-1 draft genome.</title>
        <authorList>
            <person name="Da Costa M.S."/>
            <person name="Froufe H.J.C."/>
            <person name="Egas C."/>
            <person name="Albuquerque L."/>
        </authorList>
    </citation>
    <scope>NUCLEOTIDE SEQUENCE [LARGE SCALE GENOMIC DNA]</scope>
    <source>
        <strain evidence="2 3">I1-1</strain>
    </source>
</reference>
<dbReference type="InterPro" id="IPR047811">
    <property type="entry name" value="CytC_ox_assmbl_put"/>
</dbReference>
<evidence type="ECO:0000256" key="1">
    <source>
        <dbReference type="SAM" id="Phobius"/>
    </source>
</evidence>